<accession>H8X0C0</accession>
<dbReference type="HOGENOM" id="CLU_003256_2_0_1"/>
<feature type="compositionally biased region" description="Basic residues" evidence="3">
    <location>
        <begin position="1323"/>
        <end position="1333"/>
    </location>
</feature>
<evidence type="ECO:0000256" key="1">
    <source>
        <dbReference type="ARBA" id="ARBA00022490"/>
    </source>
</evidence>
<comment type="subunit">
    <text evidence="2">May associate with the eukaryotic translation initiation factor 3 (eIF-3) complex.</text>
</comment>
<dbReference type="eggNOG" id="KOG1839">
    <property type="taxonomic scope" value="Eukaryota"/>
</dbReference>
<organism evidence="5 6">
    <name type="scientific">Candida orthopsilosis (strain 90-125)</name>
    <name type="common">Yeast</name>
    <dbReference type="NCBI Taxonomy" id="1136231"/>
    <lineage>
        <taxon>Eukaryota</taxon>
        <taxon>Fungi</taxon>
        <taxon>Dikarya</taxon>
        <taxon>Ascomycota</taxon>
        <taxon>Saccharomycotina</taxon>
        <taxon>Pichiomycetes</taxon>
        <taxon>Debaryomycetaceae</taxon>
        <taxon>Candida/Lodderomyces clade</taxon>
        <taxon>Candida</taxon>
    </lineage>
</organism>
<dbReference type="InterPro" id="IPR023231">
    <property type="entry name" value="GSKIP_dom_sf"/>
</dbReference>
<dbReference type="EMBL" id="HE681720">
    <property type="protein sequence ID" value="CCG22632.1"/>
    <property type="molecule type" value="Genomic_DNA"/>
</dbReference>
<dbReference type="PANTHER" id="PTHR12601:SF6">
    <property type="entry name" value="CLUSTERED MITOCHONDRIA PROTEIN HOMOLOG"/>
    <property type="match status" value="1"/>
</dbReference>
<dbReference type="Pfam" id="PF15044">
    <property type="entry name" value="CLU_N"/>
    <property type="match status" value="1"/>
</dbReference>
<dbReference type="RefSeq" id="XP_003868067.1">
    <property type="nucleotide sequence ID" value="XM_003868019.1"/>
</dbReference>
<evidence type="ECO:0000256" key="3">
    <source>
        <dbReference type="SAM" id="MobiDB-lite"/>
    </source>
</evidence>
<dbReference type="Gene3D" id="1.25.40.10">
    <property type="entry name" value="Tetratricopeptide repeat domain"/>
    <property type="match status" value="2"/>
</dbReference>
<gene>
    <name evidence="2" type="primary">CLU1</name>
    <name evidence="2" type="synonym">TIF31</name>
    <name evidence="5" type="ORF">CORT_0B09280</name>
</gene>
<dbReference type="CDD" id="cd15466">
    <property type="entry name" value="CLU-central"/>
    <property type="match status" value="1"/>
</dbReference>
<comment type="subcellular location">
    <subcellularLocation>
        <location evidence="2">Cytoplasm</location>
    </subcellularLocation>
</comment>
<dbReference type="HAMAP" id="MF_03013">
    <property type="entry name" value="CLU"/>
    <property type="match status" value="1"/>
</dbReference>
<comment type="similarity">
    <text evidence="2">Belongs to the CLU family.</text>
</comment>
<sequence length="1333" mass="150347">MSETEHISETKEEQATAPKELSLRIDLPSALNIEEKELSITSHYDENVADLRQTLALLPTTRNLTNYSLHVHGFDVESLGEIVSFAEIITELQLGDVEQLRVQIKAKAYNLASIYEQITRFRDTTGLHYIDRVASDIGSQGGVSRFNGIKLDELKVEEESSQDENQENLKNKEPTQLSKEEEGQLSAIVDSFFLAKGIDLVSQSKFDKVSDVVKLPIRSLSVSQWSPVPTFQKAKGDLLYLTLQTLENETFNITCHFSGFFVNKSSTINFNPSIKVNEKGKFFKNYLLFDLVSSLSPLFTSTIAENELNLAKSTEYPESYLLPYNSFLAHPWIVDEKSLKNTPDVSRSQLPLINNGVDGSDFIKEWNNEFQSIKELPSSTFQERIVRDKLIQKTLFDFTKSATETAMHIIKGDIAPMNPTEEEDKYIYLKNGVFYSTGASTVDGFENTGAEEASRYVASKDLAGVKIINRHDVKGLSTLLTCVVDYMGKRVVCQAPVPGILDATVGEEEEIQEKVKYGSSSDGSKILEDESFVEPLKQVGEIFHLKPHNVKVSDENQSQTKLVVSKDTKGLTGTDGRKYIIELYRTAPRDIEFIESNFNPQDSQSYPHGEALIRHEAVNEWWKRKVSALFKAETEKLEKEGKLDTKEGSAEDEKPQIALPTDQVVFNPDAFSTSFELDEDRDEVREISKFIKEKLIGEFLDSIKQQLPPFDGKQLTEQLHRYGINMRYLGYIADQLVVRREGYKHEIEKIILENVELTKKAKEEEEQKRKEEEEKKKDDVKKDDEMKGDEKETKEGDEEEEETPSKATYELAVANYNATYTIAIQEMIARASKHILRKLIKAIPTNLVPSAVVHFHNCLLGGAITEQPKVELDDSVASFYSSEELSFTKLTHKDVVELVSSEVFARFRFQLPGNWINDLVRKPQVLREIAFQFGIQWKSHNYIFTKEEFDAAQEQVQVEVIEKRPSSSSSKKSKKKTSLQSQLVTKSIKRESAFIAEDIISFTPIIKDSSYKSTIIDEIFASARAQLISGDKEVGMSMFTELAAIHESIYGKVNPETAKFYTLLAQVYQELGMDYDAALIGRRAVVLCERSCGFDSHDTITAYMNQAFFEGGNDLSMNSLKLYKQAMDTWSLGYGVDHPAIVNTLINSSEALMRVKQYDAAKKLLLQALKYSQDLNGEESEITALIYFRIGNVVVSANNITQSQEYFDAAYKIFQRVLGPHDSMTKQVGKYQSNIALYVEYTKAQQASKEKKVASGSLSSHAKKSLQQSKVKLPPSVAVNNGKHVNGKSNGHSKKMQAPTQPDPSIANQSVDEILNFIEGHKKASSKKNKNKK</sequence>
<dbReference type="GO" id="GO:0048312">
    <property type="term" value="P:intracellular distribution of mitochondria"/>
    <property type="evidence" value="ECO:0007669"/>
    <property type="project" value="TreeGrafter"/>
</dbReference>
<comment type="function">
    <text evidence="2">mRNA-binding protein involved in proper cytoplasmic distribution of mitochondria.</text>
</comment>
<keyword evidence="1 2" id="KW-0963">Cytoplasm</keyword>
<dbReference type="PROSITE" id="PS51823">
    <property type="entry name" value="CLU"/>
    <property type="match status" value="1"/>
</dbReference>
<dbReference type="Proteomes" id="UP000005018">
    <property type="component" value="Chromosome 2"/>
</dbReference>
<feature type="compositionally biased region" description="Basic and acidic residues" evidence="3">
    <location>
        <begin position="761"/>
        <end position="794"/>
    </location>
</feature>
<proteinExistence type="inferred from homology"/>
<dbReference type="InterPro" id="IPR033646">
    <property type="entry name" value="CLU-central"/>
</dbReference>
<dbReference type="GO" id="GO:0007005">
    <property type="term" value="P:mitochondrion organization"/>
    <property type="evidence" value="ECO:0007669"/>
    <property type="project" value="UniProtKB-UniRule"/>
</dbReference>
<dbReference type="GeneID" id="14539012"/>
<dbReference type="PANTHER" id="PTHR12601">
    <property type="entry name" value="EUKARYOTIC TRANSLATION INITIATION FACTOR 3 SUBUNIT EIF-3"/>
    <property type="match status" value="1"/>
</dbReference>
<evidence type="ECO:0000259" key="4">
    <source>
        <dbReference type="PROSITE" id="PS51823"/>
    </source>
</evidence>
<evidence type="ECO:0000313" key="5">
    <source>
        <dbReference type="EMBL" id="CCG22632.1"/>
    </source>
</evidence>
<feature type="region of interest" description="Disordered" evidence="3">
    <location>
        <begin position="157"/>
        <end position="181"/>
    </location>
</feature>
<dbReference type="Pfam" id="PF13424">
    <property type="entry name" value="TPR_12"/>
    <property type="match status" value="1"/>
</dbReference>
<evidence type="ECO:0000256" key="2">
    <source>
        <dbReference type="HAMAP-Rule" id="MF_03013"/>
    </source>
</evidence>
<dbReference type="OrthoDB" id="1414216at2759"/>
<feature type="domain" description="Clu" evidence="4">
    <location>
        <begin position="339"/>
        <end position="594"/>
    </location>
</feature>
<dbReference type="GO" id="GO:0005737">
    <property type="term" value="C:cytoplasm"/>
    <property type="evidence" value="ECO:0007669"/>
    <property type="project" value="UniProtKB-SubCell"/>
</dbReference>
<dbReference type="GO" id="GO:0003729">
    <property type="term" value="F:mRNA binding"/>
    <property type="evidence" value="ECO:0007669"/>
    <property type="project" value="TreeGrafter"/>
</dbReference>
<feature type="compositionally biased region" description="Polar residues" evidence="3">
    <location>
        <begin position="1256"/>
        <end position="1270"/>
    </location>
</feature>
<dbReference type="Pfam" id="PF13236">
    <property type="entry name" value="CLU"/>
    <property type="match status" value="1"/>
</dbReference>
<dbReference type="Pfam" id="PF12807">
    <property type="entry name" value="eIF3_p135"/>
    <property type="match status" value="1"/>
</dbReference>
<feature type="region of interest" description="Disordered" evidence="3">
    <location>
        <begin position="1252"/>
        <end position="1333"/>
    </location>
</feature>
<feature type="region of interest" description="Disordered" evidence="3">
    <location>
        <begin position="761"/>
        <end position="806"/>
    </location>
</feature>
<dbReference type="InterPro" id="IPR025697">
    <property type="entry name" value="CLU_dom"/>
</dbReference>
<keyword evidence="6" id="KW-1185">Reference proteome</keyword>
<evidence type="ECO:0000313" key="6">
    <source>
        <dbReference type="Proteomes" id="UP000005018"/>
    </source>
</evidence>
<dbReference type="SUPFAM" id="SSF103107">
    <property type="entry name" value="Hypothetical protein c14orf129, hspc210"/>
    <property type="match status" value="1"/>
</dbReference>
<reference evidence="5 6" key="1">
    <citation type="journal article" date="2012" name="PLoS ONE">
        <title>Sequence and analysis of the genome of the pathogenic yeast Candida orthopsilosis.</title>
        <authorList>
            <person name="Riccombeni A."/>
            <person name="Vidanes G."/>
            <person name="Proux-Wera E."/>
            <person name="Wolfe K.H."/>
            <person name="Butler G."/>
        </authorList>
    </citation>
    <scope>NUCLEOTIDE SEQUENCE [LARGE SCALE GENOMIC DNA]</scope>
    <source>
        <strain evidence="5 6">Co 90-125</strain>
    </source>
</reference>
<keyword evidence="2" id="KW-0694">RNA-binding</keyword>
<name>H8X0C0_CANO9</name>
<dbReference type="InterPro" id="IPR011990">
    <property type="entry name" value="TPR-like_helical_dom_sf"/>
</dbReference>
<dbReference type="KEGG" id="cot:CORT_0B09280"/>
<dbReference type="InterPro" id="IPR027523">
    <property type="entry name" value="CLU_prot"/>
</dbReference>
<feature type="compositionally biased region" description="Basic and acidic residues" evidence="3">
    <location>
        <begin position="167"/>
        <end position="181"/>
    </location>
</feature>
<protein>
    <recommendedName>
        <fullName evidence="2">Clustered mitochondria protein homolog</fullName>
    </recommendedName>
    <alternativeName>
        <fullName evidence="2">Protein TIF31 homolog</fullName>
    </alternativeName>
</protein>
<dbReference type="SUPFAM" id="SSF48452">
    <property type="entry name" value="TPR-like"/>
    <property type="match status" value="1"/>
</dbReference>
<dbReference type="InterPro" id="IPR028275">
    <property type="entry name" value="CLU_N"/>
</dbReference>